<feature type="region of interest" description="Disordered" evidence="1">
    <location>
        <begin position="221"/>
        <end position="281"/>
    </location>
</feature>
<comment type="caution">
    <text evidence="3">The sequence shown here is derived from an EMBL/GenBank/DDBJ whole genome shotgun (WGS) entry which is preliminary data.</text>
</comment>
<dbReference type="PROSITE" id="PS51387">
    <property type="entry name" value="FAD_PCMH"/>
    <property type="match status" value="1"/>
</dbReference>
<reference evidence="3" key="1">
    <citation type="submission" date="2021-05" db="EMBL/GenBank/DDBJ databases">
        <authorList>
            <person name="Khan N."/>
        </authorList>
    </citation>
    <scope>NUCLEOTIDE SEQUENCE</scope>
</reference>
<evidence type="ECO:0000313" key="3">
    <source>
        <dbReference type="EMBL" id="CAG7555902.1"/>
    </source>
</evidence>
<protein>
    <recommendedName>
        <fullName evidence="2">FAD-binding PCMH-type domain-containing protein</fullName>
    </recommendedName>
</protein>
<evidence type="ECO:0000259" key="2">
    <source>
        <dbReference type="PROSITE" id="PS51387"/>
    </source>
</evidence>
<organism evidence="3 4">
    <name type="scientific">Fusarium equiseti</name>
    <name type="common">Fusarium scirpi</name>
    <dbReference type="NCBI Taxonomy" id="61235"/>
    <lineage>
        <taxon>Eukaryota</taxon>
        <taxon>Fungi</taxon>
        <taxon>Dikarya</taxon>
        <taxon>Ascomycota</taxon>
        <taxon>Pezizomycotina</taxon>
        <taxon>Sordariomycetes</taxon>
        <taxon>Hypocreomycetidae</taxon>
        <taxon>Hypocreales</taxon>
        <taxon>Nectriaceae</taxon>
        <taxon>Fusarium</taxon>
        <taxon>Fusarium incarnatum-equiseti species complex</taxon>
    </lineage>
</organism>
<accession>A0A8J2IHT6</accession>
<dbReference type="Pfam" id="PF13523">
    <property type="entry name" value="Acetyltransf_8"/>
    <property type="match status" value="1"/>
</dbReference>
<feature type="compositionally biased region" description="Low complexity" evidence="1">
    <location>
        <begin position="268"/>
        <end position="279"/>
    </location>
</feature>
<dbReference type="Pfam" id="PF01565">
    <property type="entry name" value="FAD_binding_4"/>
    <property type="match status" value="1"/>
</dbReference>
<dbReference type="PANTHER" id="PTHR31438">
    <property type="entry name" value="LYSINE N-ACYLTRANSFERASE C17G9.06C-RELATED"/>
    <property type="match status" value="1"/>
</dbReference>
<dbReference type="GO" id="GO:0019290">
    <property type="term" value="P:siderophore biosynthetic process"/>
    <property type="evidence" value="ECO:0007669"/>
    <property type="project" value="InterPro"/>
</dbReference>
<gene>
    <name evidence="3" type="ORF">FEQUK3_LOCUS1600</name>
</gene>
<evidence type="ECO:0000256" key="1">
    <source>
        <dbReference type="SAM" id="MobiDB-lite"/>
    </source>
</evidence>
<dbReference type="InterPro" id="IPR016166">
    <property type="entry name" value="FAD-bd_PCMH"/>
</dbReference>
<feature type="domain" description="FAD-binding PCMH-type" evidence="2">
    <location>
        <begin position="632"/>
        <end position="804"/>
    </location>
</feature>
<evidence type="ECO:0000313" key="4">
    <source>
        <dbReference type="Proteomes" id="UP000693738"/>
    </source>
</evidence>
<dbReference type="Proteomes" id="UP000693738">
    <property type="component" value="Unassembled WGS sequence"/>
</dbReference>
<dbReference type="PANTHER" id="PTHR31438:SF1">
    <property type="entry name" value="LYSINE N-ACYLTRANSFERASE C17G9.06C-RELATED"/>
    <property type="match status" value="1"/>
</dbReference>
<dbReference type="InterPro" id="IPR006094">
    <property type="entry name" value="Oxid_FAD_bind_N"/>
</dbReference>
<dbReference type="AlphaFoldDB" id="A0A8J2IHT6"/>
<proteinExistence type="predicted"/>
<dbReference type="SMART" id="SM01006">
    <property type="entry name" value="AlcB"/>
    <property type="match status" value="1"/>
</dbReference>
<dbReference type="InterPro" id="IPR019432">
    <property type="entry name" value="Acyltransferase_MbtK/IucB-like"/>
</dbReference>
<name>A0A8J2IHT6_FUSEQ</name>
<dbReference type="EMBL" id="CAJSTJ010000077">
    <property type="protein sequence ID" value="CAG7555902.1"/>
    <property type="molecule type" value="Genomic_DNA"/>
</dbReference>
<sequence length="1062" mass="118063">MAPQIIRLPDGQTFTVTPVFAGLGFKSHELNTHHNAFPLGWTVVLNTETDCASDDDSAEESENGAALDGTKRHIHSFRKPTLQGDNLFISSIANPSNSEFKPAASPTRQIAMMLWITLYWYFHQPEPEPQMSAQAAEKTPQAGKPRGEWKINIKRDGVLRGRNLIPKLERMGLITSGRSAVGTSLDDNGDDWAHMFVSKRMFWQIPGRLFLFSLQPNKSGGAYDSVPGSPIGSRPNSPLPMEPSSPFHKTFQRHSPHSSLNRIDHDLPGGPTPTSMTTPPSFPIGPFYSSSHLPTYYPPPPLQYIFTNNIRHPTRPKPPRMGEVFYTRFVPSVNQYLSFRVASISPNPVPYLGPVGPTPPEQSHLSSMNDTSLLQMWMNKPRVSEFWGEYEDKFLTNALNQPNCFPVIGLWDGVPFGYFEVYWVKEDILGKHIGSDADDWDRGIHVFIGEEWARGRVPIWLTGLVHWCLTSDYRTMSVCLEPRVDNARFLQGLERTGFSREKQVSFPHKQSWLVRMRRKMCQPAERPKTNHNSLFIRQNYLRGQLGPAFQPPSKTCPRCKQSYTSIRNMCLPCLKLTAAENDRDSTDRKRDTFVEHCHDCNETTVHLGPHWCTTCWTLSKDTYPAYCEDCVVQIDVPTVVGDDKDSDIQAAIKTAKENDLTILAAGGTHGTFVTVDASTLYLDMTNFKTIELNKDNETVRVGGGVITGEVVKALAEEGYYTPVPNSDAVGFVGCILGGGNGVLSGLHGWMVDNVVSFRIITVDGTIVNVSSESQGEELELFNTLCGAGHGLGVITEVTVSIFPIAKLNMENDKIWTRTFIFPAAEIDIAIKTFLDLQHPSPEGFATMVFARNAHGAPIIVLGYTFFGPADKAEKDAAVLFQKAIASKVIVGATEYLPFVSLNAKNEVYNSHGGHKAIASCRLTKTTASALRTSFDLWCAATQDHPDASQTPLIISACNTSKSETFSNSSVEARDRPLNAFAPVLAKTEEGSKALTEDLDKIIGGLREADEGAEPRSFANNWRFETDIGEMFSEKVFERVRKVKGVWDERGLFWSPYFKNKSS</sequence>
<dbReference type="GO" id="GO:0071949">
    <property type="term" value="F:FAD binding"/>
    <property type="evidence" value="ECO:0007669"/>
    <property type="project" value="InterPro"/>
</dbReference>
<dbReference type="GO" id="GO:0016410">
    <property type="term" value="F:N-acyltransferase activity"/>
    <property type="evidence" value="ECO:0007669"/>
    <property type="project" value="TreeGrafter"/>
</dbReference>